<feature type="coiled-coil region" evidence="1">
    <location>
        <begin position="33"/>
        <end position="60"/>
    </location>
</feature>
<sequence>MYINKMFEEVMFLQEGLVNCTEELVFIDDSYEYNEAVINIENLEKRLEAANRRWRKYVNSADSDSVLVCSI</sequence>
<reference evidence="2" key="1">
    <citation type="submission" date="2024-03" db="EMBL/GenBank/DDBJ databases">
        <title>Diverse circular DNA viruses in blood, oral, and fecal samples of captive lemurs.</title>
        <authorList>
            <person name="Paietta E.N."/>
            <person name="Kraberger S."/>
            <person name="Lund M.C."/>
            <person name="Custer J.M."/>
            <person name="Vargas K.M."/>
            <person name="Ehmke E.E."/>
            <person name="Yoder A.D."/>
            <person name="Varsani A."/>
        </authorList>
    </citation>
    <scope>NUCLEOTIDE SEQUENCE</scope>
    <source>
        <strain evidence="2">Duke_24FS_3</strain>
    </source>
</reference>
<accession>A0AAU8AZ25</accession>
<protein>
    <submittedName>
        <fullName evidence="2">Uncharacterized protein</fullName>
    </submittedName>
</protein>
<keyword evidence="1" id="KW-0175">Coiled coil</keyword>
<dbReference type="EMBL" id="PP511521">
    <property type="protein sequence ID" value="XCD05009.1"/>
    <property type="molecule type" value="Genomic_DNA"/>
</dbReference>
<name>A0AAU8AZ25_9CAUD</name>
<evidence type="ECO:0000313" key="2">
    <source>
        <dbReference type="EMBL" id="XCD05009.1"/>
    </source>
</evidence>
<proteinExistence type="predicted"/>
<organism evidence="2">
    <name type="scientific">Dulem virus 36</name>
    <dbReference type="NCBI Taxonomy" id="3145754"/>
    <lineage>
        <taxon>Viruses</taxon>
        <taxon>Duplodnaviria</taxon>
        <taxon>Heunggongvirae</taxon>
        <taxon>Uroviricota</taxon>
        <taxon>Caudoviricetes</taxon>
    </lineage>
</organism>
<evidence type="ECO:0000256" key="1">
    <source>
        <dbReference type="SAM" id="Coils"/>
    </source>
</evidence>